<keyword evidence="5" id="KW-0633">Potassium transport</keyword>
<dbReference type="InterPro" id="IPR050510">
    <property type="entry name" value="Cation_transp_ATPase_P-type"/>
</dbReference>
<name>A0A074ZE69_OPIVI</name>
<dbReference type="PROSITE" id="PS00154">
    <property type="entry name" value="ATPASE_E1_E2"/>
    <property type="match status" value="1"/>
</dbReference>
<keyword evidence="14" id="KW-0915">Sodium</keyword>
<dbReference type="GO" id="GO:0006883">
    <property type="term" value="P:intracellular sodium ion homeostasis"/>
    <property type="evidence" value="ECO:0007669"/>
    <property type="project" value="TreeGrafter"/>
</dbReference>
<dbReference type="SFLD" id="SFLDG00002">
    <property type="entry name" value="C1.7:_P-type_atpase_like"/>
    <property type="match status" value="1"/>
</dbReference>
<dbReference type="SFLD" id="SFLDS00003">
    <property type="entry name" value="Haloacid_Dehalogenase"/>
    <property type="match status" value="1"/>
</dbReference>
<feature type="transmembrane region" description="Helical" evidence="21">
    <location>
        <begin position="983"/>
        <end position="1001"/>
    </location>
</feature>
<evidence type="ECO:0000259" key="22">
    <source>
        <dbReference type="SMART" id="SM00831"/>
    </source>
</evidence>
<dbReference type="Gene3D" id="1.20.1110.10">
    <property type="entry name" value="Calcium-transporting ATPase, transmembrane domain"/>
    <property type="match status" value="3"/>
</dbReference>
<dbReference type="GO" id="GO:0016887">
    <property type="term" value="F:ATP hydrolysis activity"/>
    <property type="evidence" value="ECO:0007669"/>
    <property type="project" value="InterPro"/>
</dbReference>
<evidence type="ECO:0000256" key="8">
    <source>
        <dbReference type="ARBA" id="ARBA00022692"/>
    </source>
</evidence>
<feature type="transmembrane region" description="Helical" evidence="21">
    <location>
        <begin position="282"/>
        <end position="307"/>
    </location>
</feature>
<dbReference type="InterPro" id="IPR004014">
    <property type="entry name" value="ATPase_P-typ_cation-transptr_N"/>
</dbReference>
<dbReference type="GO" id="GO:1902600">
    <property type="term" value="P:proton transmembrane transport"/>
    <property type="evidence" value="ECO:0007669"/>
    <property type="project" value="TreeGrafter"/>
</dbReference>
<comment type="similarity">
    <text evidence="2">Belongs to the cation transport ATPase (P-type) (TC 3.A.3) family. Type IIC subfamily.</text>
</comment>
<dbReference type="GO" id="GO:0036376">
    <property type="term" value="P:sodium ion export across plasma membrane"/>
    <property type="evidence" value="ECO:0007669"/>
    <property type="project" value="TreeGrafter"/>
</dbReference>
<keyword evidence="15" id="KW-0406">Ion transport</keyword>
<evidence type="ECO:0000256" key="21">
    <source>
        <dbReference type="SAM" id="Phobius"/>
    </source>
</evidence>
<evidence type="ECO:0000256" key="15">
    <source>
        <dbReference type="ARBA" id="ARBA00023065"/>
    </source>
</evidence>
<feature type="transmembrane region" description="Helical" evidence="21">
    <location>
        <begin position="120"/>
        <end position="140"/>
    </location>
</feature>
<dbReference type="InterPro" id="IPR006068">
    <property type="entry name" value="ATPase_P-typ_cation-transptr_C"/>
</dbReference>
<keyword evidence="7" id="KW-0740">Sodium/potassium transport</keyword>
<dbReference type="SFLD" id="SFLDF00027">
    <property type="entry name" value="p-type_atpase"/>
    <property type="match status" value="1"/>
</dbReference>
<dbReference type="InterPro" id="IPR036412">
    <property type="entry name" value="HAD-like_sf"/>
</dbReference>
<dbReference type="CTD" id="20328373"/>
<dbReference type="SUPFAM" id="SSF81653">
    <property type="entry name" value="Calcium ATPase, transduction domain A"/>
    <property type="match status" value="1"/>
</dbReference>
<dbReference type="GO" id="GO:1990573">
    <property type="term" value="P:potassium ion import across plasma membrane"/>
    <property type="evidence" value="ECO:0007669"/>
    <property type="project" value="TreeGrafter"/>
</dbReference>
<dbReference type="InterPro" id="IPR023299">
    <property type="entry name" value="ATPase_P-typ_cyto_dom_N"/>
</dbReference>
<feature type="transmembrane region" description="Helical" evidence="21">
    <location>
        <begin position="313"/>
        <end position="337"/>
    </location>
</feature>
<dbReference type="RefSeq" id="XP_009170799.1">
    <property type="nucleotide sequence ID" value="XM_009172535.1"/>
</dbReference>
<comment type="subunit">
    <text evidence="19">The sodium/potassium-transporting ATPase is composed of a catalytic alpha subunit, an auxiliary non-catalytic beta subunit and an additional regulatory subunit.</text>
</comment>
<evidence type="ECO:0000256" key="6">
    <source>
        <dbReference type="ARBA" id="ARBA00022553"/>
    </source>
</evidence>
<feature type="transmembrane region" description="Helical" evidence="21">
    <location>
        <begin position="1021"/>
        <end position="1040"/>
    </location>
</feature>
<dbReference type="InterPro" id="IPR008250">
    <property type="entry name" value="ATPase_P-typ_transduc_dom_A_sf"/>
</dbReference>
<dbReference type="PRINTS" id="PR00121">
    <property type="entry name" value="NAKATPASE"/>
</dbReference>
<dbReference type="InterPro" id="IPR018303">
    <property type="entry name" value="ATPase_P-typ_P_site"/>
</dbReference>
<gene>
    <name evidence="23" type="ORF">T265_14207</name>
</gene>
<sequence length="1137" mass="125304">RGDNYRVATSRKKTKKNLKEDDLADLKQELDMDEHRISLEELYMRLATDPVNGLTGDQAKLRLERDGPNALTPPKTTPEWVKFCKQLFGGFSLLLWVGAILCFVAFSIESSTYEDPPKDNLYLGIVLTAVVVITGCFSYYQESKSSRIMESFKKMIPQTAMVIRNGTKIEAPAEALVVGDLIDVKCGDRVPADIRIISASSFKVDNSALTGESEPQSRTAEYTNENPLETKNLAFFSTNAVDGTCRGIVVSTGDRTVMGRIANLASGLQIGQTPISREISHFIHIITSVAVFLGVSFFVIALLLGYYWLEAVIFLIGIIVANVPEGLLATVTVCLTLTAKRMASKNCLVKNLEAVETLGSTSTICSDKTGTLTQNRMTVAHMWFDNNIYNADTTDDQSIANYDKSSPTWMALARIAMLCNRAEFKVGEENKPVLKRECNGDASESALLKCVELSFGGVTEYRRQNPKVAEIPFNSTNKYQLSIHETNDGDDRFLIVMKGAPERILDRCSTILLEGKEETMTDEWRDQFNSAYLELGGMGERVLGFCDVRLPKETFGKDFKFNVDEVNFPITNMRFVGLMSMIDPPRAAVPDAVAKCRSAGIKVIMVTGDHPITAKAIAKGVGIISEGSKTVDDIAAERGITVRQVNPRDANACVIHGSDLRDMTPAQIDEILQNHNEIVFARTSPQQKLIIVEGCQRQGAIVAVTGDGVNDSPALKQADIGDSLSASNAYGFEVLPGSLLTDIEYADDIVLLGSHAVALQTVLNNLNSSVSRFGTRLTPAKCKVLLQDWVDSSPSLMLVGVAMGIAGSDVSKQAADMILLDDNFASIVTGVEEGRIIFDNLKKSIAYTLTSNIPEITPFLVYILADIPLPLGTITILCIDLGTDMVPAISLAYEEAEADIMKRMPRDPLHDKLVNERLISMAYGQIGMIQASGGFFVYFVIMAENGFWPTRLLGIREEWDSKAVNDLADSYGQEWTYTQRKRLEYTCHTAFFASIVIVQWADLMICKTRRNSIFQQGMWNHHLTFGLFFETSLAIFLSYCPGLEKGLRMMPLRPDEHFSAGLSSLPDLSTTPPFDVPILIHLHTSTNSASPLESFPRILTFTLFFNSASTASILLRCDMLVDVAESLSMTLIPYFII</sequence>
<dbReference type="KEGG" id="ovi:T265_14207"/>
<dbReference type="FunFam" id="1.20.1110.10:FF:000095">
    <property type="entry name" value="Sodium/potassium-transporting ATPase subunit alpha-1"/>
    <property type="match status" value="2"/>
</dbReference>
<dbReference type="InterPro" id="IPR005775">
    <property type="entry name" value="P-type_ATPase_IIC"/>
</dbReference>
<dbReference type="GO" id="GO:0005886">
    <property type="term" value="C:plasma membrane"/>
    <property type="evidence" value="ECO:0007669"/>
    <property type="project" value="UniProtKB-SubCell"/>
</dbReference>
<feature type="domain" description="Cation-transporting P-type ATPase N-terminal" evidence="22">
    <location>
        <begin position="33"/>
        <end position="107"/>
    </location>
</feature>
<evidence type="ECO:0000256" key="7">
    <source>
        <dbReference type="ARBA" id="ARBA00022607"/>
    </source>
</evidence>
<dbReference type="Gene3D" id="2.70.150.10">
    <property type="entry name" value="Calcium-transporting ATPase, cytoplasmic transduction domain A"/>
    <property type="match status" value="1"/>
</dbReference>
<proteinExistence type="inferred from homology"/>
<dbReference type="EC" id="7.2.2.13" evidence="20"/>
<evidence type="ECO:0000256" key="16">
    <source>
        <dbReference type="ARBA" id="ARBA00023136"/>
    </source>
</evidence>
<dbReference type="Gene3D" id="3.40.50.1000">
    <property type="entry name" value="HAD superfamily/HAD-like"/>
    <property type="match status" value="1"/>
</dbReference>
<keyword evidence="6" id="KW-0597">Phosphoprotein</keyword>
<evidence type="ECO:0000256" key="20">
    <source>
        <dbReference type="ARBA" id="ARBA00039096"/>
    </source>
</evidence>
<evidence type="ECO:0000256" key="5">
    <source>
        <dbReference type="ARBA" id="ARBA00022538"/>
    </source>
</evidence>
<evidence type="ECO:0000256" key="12">
    <source>
        <dbReference type="ARBA" id="ARBA00022967"/>
    </source>
</evidence>
<evidence type="ECO:0000256" key="17">
    <source>
        <dbReference type="ARBA" id="ARBA00023201"/>
    </source>
</evidence>
<dbReference type="FunFam" id="2.70.150.10:FF:000003">
    <property type="entry name" value="Sodium/potassium-transporting ATPase subunit alpha"/>
    <property type="match status" value="1"/>
</dbReference>
<keyword evidence="13 21" id="KW-1133">Transmembrane helix</keyword>
<evidence type="ECO:0000256" key="4">
    <source>
        <dbReference type="ARBA" id="ARBA00022475"/>
    </source>
</evidence>
<keyword evidence="10" id="KW-0067">ATP-binding</keyword>
<dbReference type="InterPro" id="IPR023298">
    <property type="entry name" value="ATPase_P-typ_TM_dom_sf"/>
</dbReference>
<dbReference type="GO" id="GO:0005391">
    <property type="term" value="F:P-type sodium:potassium-exchanging transporter activity"/>
    <property type="evidence" value="ECO:0007669"/>
    <property type="project" value="UniProtKB-EC"/>
</dbReference>
<dbReference type="NCBIfam" id="TIGR01106">
    <property type="entry name" value="ATPase-IIC_X-K"/>
    <property type="match status" value="1"/>
</dbReference>
<evidence type="ECO:0000256" key="14">
    <source>
        <dbReference type="ARBA" id="ARBA00023053"/>
    </source>
</evidence>
<dbReference type="SUPFAM" id="SSF56784">
    <property type="entry name" value="HAD-like"/>
    <property type="match status" value="2"/>
</dbReference>
<dbReference type="PRINTS" id="PR00119">
    <property type="entry name" value="CATATPASE"/>
</dbReference>
<feature type="transmembrane region" description="Helical" evidence="21">
    <location>
        <begin position="87"/>
        <end position="108"/>
    </location>
</feature>
<keyword evidence="11" id="KW-0630">Potassium</keyword>
<dbReference type="SUPFAM" id="SSF81660">
    <property type="entry name" value="Metal cation-transporting ATPase, ATP-binding domain N"/>
    <property type="match status" value="1"/>
</dbReference>
<dbReference type="PANTHER" id="PTHR43294">
    <property type="entry name" value="SODIUM/POTASSIUM-TRANSPORTING ATPASE SUBUNIT ALPHA"/>
    <property type="match status" value="1"/>
</dbReference>
<dbReference type="NCBIfam" id="TIGR01494">
    <property type="entry name" value="ATPase_P-type"/>
    <property type="match status" value="1"/>
</dbReference>
<dbReference type="SMART" id="SM00831">
    <property type="entry name" value="Cation_ATPase_N"/>
    <property type="match status" value="1"/>
</dbReference>
<comment type="function">
    <text evidence="18">This is the catalytic component of the active enzyme, which catalyzes the hydrolysis of ATP coupled with the exchange of sodium and potassium ions across the plasma membrane. This action creates the electrochemical gradient of sodium and potassium ions, providing the energy for active transport of various nutrients.</text>
</comment>
<evidence type="ECO:0000313" key="23">
    <source>
        <dbReference type="EMBL" id="KER25468.1"/>
    </source>
</evidence>
<dbReference type="EMBL" id="KL596776">
    <property type="protein sequence ID" value="KER25468.1"/>
    <property type="molecule type" value="Genomic_DNA"/>
</dbReference>
<feature type="non-terminal residue" evidence="23">
    <location>
        <position position="1"/>
    </location>
</feature>
<dbReference type="GO" id="GO:0030007">
    <property type="term" value="P:intracellular potassium ion homeostasis"/>
    <property type="evidence" value="ECO:0007669"/>
    <property type="project" value="TreeGrafter"/>
</dbReference>
<organism evidence="23 24">
    <name type="scientific">Opisthorchis viverrini</name>
    <name type="common">Southeast Asian liver fluke</name>
    <dbReference type="NCBI Taxonomy" id="6198"/>
    <lineage>
        <taxon>Eukaryota</taxon>
        <taxon>Metazoa</taxon>
        <taxon>Spiralia</taxon>
        <taxon>Lophotrochozoa</taxon>
        <taxon>Platyhelminthes</taxon>
        <taxon>Trematoda</taxon>
        <taxon>Digenea</taxon>
        <taxon>Opisthorchiida</taxon>
        <taxon>Opisthorchiata</taxon>
        <taxon>Opisthorchiidae</taxon>
        <taxon>Opisthorchis</taxon>
    </lineage>
</organism>
<dbReference type="Proteomes" id="UP000054324">
    <property type="component" value="Unassembled WGS sequence"/>
</dbReference>
<keyword evidence="8 21" id="KW-0812">Transmembrane</keyword>
<dbReference type="PANTHER" id="PTHR43294:SF13">
    <property type="entry name" value="SODIUM_POTASSIUM-TRANSPORTING ATPASE SUBUNIT ALPHA"/>
    <property type="match status" value="1"/>
</dbReference>
<evidence type="ECO:0000256" key="3">
    <source>
        <dbReference type="ARBA" id="ARBA00022448"/>
    </source>
</evidence>
<evidence type="ECO:0000256" key="2">
    <source>
        <dbReference type="ARBA" id="ARBA00006934"/>
    </source>
</evidence>
<keyword evidence="17" id="KW-0739">Sodium transport</keyword>
<keyword evidence="9" id="KW-0547">Nucleotide-binding</keyword>
<keyword evidence="12" id="KW-1278">Translocase</keyword>
<evidence type="ECO:0000256" key="19">
    <source>
        <dbReference type="ARBA" id="ARBA00038795"/>
    </source>
</evidence>
<dbReference type="CDD" id="cd02608">
    <property type="entry name" value="P-type_ATPase_Na-K_like"/>
    <property type="match status" value="1"/>
</dbReference>
<dbReference type="STRING" id="6198.A0A074ZE69"/>
<evidence type="ECO:0000256" key="18">
    <source>
        <dbReference type="ARBA" id="ARBA00037422"/>
    </source>
</evidence>
<dbReference type="Pfam" id="PF00690">
    <property type="entry name" value="Cation_ATPase_N"/>
    <property type="match status" value="1"/>
</dbReference>
<comment type="subcellular location">
    <subcellularLocation>
        <location evidence="1">Cell membrane</location>
        <topology evidence="1">Multi-pass membrane protein</topology>
    </subcellularLocation>
</comment>
<dbReference type="FunFam" id="3.40.50.1000:FF:000004">
    <property type="entry name" value="Sodium/potassium-transporting ATPase subunit alpha"/>
    <property type="match status" value="1"/>
</dbReference>
<dbReference type="InterPro" id="IPR023214">
    <property type="entry name" value="HAD_sf"/>
</dbReference>
<dbReference type="InterPro" id="IPR044492">
    <property type="entry name" value="P_typ_ATPase_HD_dom"/>
</dbReference>
<keyword evidence="4" id="KW-1003">Cell membrane</keyword>
<dbReference type="FunFam" id="3.40.1110.10:FF:000001">
    <property type="entry name" value="Sodium/potassium-transporting ATPase subunit alpha"/>
    <property type="match status" value="1"/>
</dbReference>
<evidence type="ECO:0000256" key="11">
    <source>
        <dbReference type="ARBA" id="ARBA00022958"/>
    </source>
</evidence>
<evidence type="ECO:0000256" key="1">
    <source>
        <dbReference type="ARBA" id="ARBA00004651"/>
    </source>
</evidence>
<accession>A0A074ZE69</accession>
<evidence type="ECO:0000256" key="10">
    <source>
        <dbReference type="ARBA" id="ARBA00022840"/>
    </source>
</evidence>
<evidence type="ECO:0000313" key="24">
    <source>
        <dbReference type="Proteomes" id="UP000054324"/>
    </source>
</evidence>
<dbReference type="SUPFAM" id="SSF81665">
    <property type="entry name" value="Calcium ATPase, transmembrane domain M"/>
    <property type="match status" value="1"/>
</dbReference>
<dbReference type="InterPro" id="IPR059000">
    <property type="entry name" value="ATPase_P-type_domA"/>
</dbReference>
<reference evidence="23 24" key="1">
    <citation type="submission" date="2013-11" db="EMBL/GenBank/DDBJ databases">
        <title>Opisthorchis viverrini - life in the bile duct.</title>
        <authorList>
            <person name="Young N.D."/>
            <person name="Nagarajan N."/>
            <person name="Lin S.J."/>
            <person name="Korhonen P.K."/>
            <person name="Jex A.R."/>
            <person name="Hall R.S."/>
            <person name="Safavi-Hemami H."/>
            <person name="Kaewkong W."/>
            <person name="Bertrand D."/>
            <person name="Gao S."/>
            <person name="Seet Q."/>
            <person name="Wongkham S."/>
            <person name="Teh B.T."/>
            <person name="Wongkham C."/>
            <person name="Intapan P.M."/>
            <person name="Maleewong W."/>
            <person name="Yang X."/>
            <person name="Hu M."/>
            <person name="Wang Z."/>
            <person name="Hofmann A."/>
            <person name="Sternberg P.W."/>
            <person name="Tan P."/>
            <person name="Wang J."/>
            <person name="Gasser R.B."/>
        </authorList>
    </citation>
    <scope>NUCLEOTIDE SEQUENCE [LARGE SCALE GENOMIC DNA]</scope>
</reference>
<dbReference type="GeneID" id="20328373"/>
<dbReference type="GO" id="GO:0005524">
    <property type="term" value="F:ATP binding"/>
    <property type="evidence" value="ECO:0007669"/>
    <property type="project" value="UniProtKB-KW"/>
</dbReference>
<protein>
    <recommendedName>
        <fullName evidence="20">Na(+)/K(+)-exchanging ATPase</fullName>
        <ecNumber evidence="20">7.2.2.13</ecNumber>
    </recommendedName>
</protein>
<dbReference type="Pfam" id="PF00689">
    <property type="entry name" value="Cation_ATPase_C"/>
    <property type="match status" value="1"/>
</dbReference>
<evidence type="ECO:0000256" key="13">
    <source>
        <dbReference type="ARBA" id="ARBA00022989"/>
    </source>
</evidence>
<evidence type="ECO:0000256" key="9">
    <source>
        <dbReference type="ARBA" id="ARBA00022741"/>
    </source>
</evidence>
<dbReference type="Pfam" id="PF00122">
    <property type="entry name" value="E1-E2_ATPase"/>
    <property type="match status" value="1"/>
</dbReference>
<dbReference type="Gene3D" id="3.40.1110.10">
    <property type="entry name" value="Calcium-transporting ATPase, cytoplasmic domain N"/>
    <property type="match status" value="1"/>
</dbReference>
<dbReference type="InterPro" id="IPR001757">
    <property type="entry name" value="P_typ_ATPase"/>
</dbReference>
<keyword evidence="3" id="KW-0813">Transport</keyword>
<dbReference type="AlphaFoldDB" id="A0A074ZE69"/>
<keyword evidence="16 21" id="KW-0472">Membrane</keyword>
<dbReference type="Pfam" id="PF13246">
    <property type="entry name" value="Cation_ATPase"/>
    <property type="match status" value="1"/>
</dbReference>
<keyword evidence="24" id="KW-1185">Reference proteome</keyword>
<dbReference type="OrthoDB" id="3352408at2759"/>